<evidence type="ECO:0000259" key="3">
    <source>
        <dbReference type="Pfam" id="PF02470"/>
    </source>
</evidence>
<dbReference type="RefSeq" id="WP_254571811.1">
    <property type="nucleotide sequence ID" value="NZ_CP098502.1"/>
</dbReference>
<dbReference type="PANTHER" id="PTHR33371:SF4">
    <property type="entry name" value="INTERMEMBRANE PHOSPHOLIPID TRANSPORT SYSTEM BINDING PROTEIN MLAD"/>
    <property type="match status" value="1"/>
</dbReference>
<organism evidence="5 6">
    <name type="scientific">Paraconexibacter antarcticus</name>
    <dbReference type="NCBI Taxonomy" id="2949664"/>
    <lineage>
        <taxon>Bacteria</taxon>
        <taxon>Bacillati</taxon>
        <taxon>Actinomycetota</taxon>
        <taxon>Thermoleophilia</taxon>
        <taxon>Solirubrobacterales</taxon>
        <taxon>Paraconexibacteraceae</taxon>
        <taxon>Paraconexibacter</taxon>
    </lineage>
</organism>
<feature type="domain" description="Mce/MlaD" evidence="3">
    <location>
        <begin position="43"/>
        <end position="123"/>
    </location>
</feature>
<keyword evidence="2" id="KW-1133">Transmembrane helix</keyword>
<dbReference type="InterPro" id="IPR003399">
    <property type="entry name" value="Mce/MlaD"/>
</dbReference>
<evidence type="ECO:0000313" key="5">
    <source>
        <dbReference type="EMBL" id="UTI65121.1"/>
    </source>
</evidence>
<evidence type="ECO:0000256" key="1">
    <source>
        <dbReference type="SAM" id="MobiDB-lite"/>
    </source>
</evidence>
<dbReference type="InterPro" id="IPR052336">
    <property type="entry name" value="MlaD_Phospholipid_Transporter"/>
</dbReference>
<gene>
    <name evidence="5" type="ORF">NBH00_02660</name>
</gene>
<dbReference type="EMBL" id="CP098502">
    <property type="protein sequence ID" value="UTI65121.1"/>
    <property type="molecule type" value="Genomic_DNA"/>
</dbReference>
<feature type="transmembrane region" description="Helical" evidence="2">
    <location>
        <begin position="12"/>
        <end position="32"/>
    </location>
</feature>
<sequence>MNRRPGRSVYASPVLVGAVAILVVVVAVFLAYNANNGLPFVPTYSFKATLPDAQELLPGNDVRVSGTRVGQVTDVTAQDEGGRPVAVVSMQVESSLKPLPRDTRILVRQRSNVGLKYLELQPGHSRATLPEGGTLPLANARAAVDLADVVNTFDPKTRAALRGTISGLGVGLAGRGEALNRSLEVLPATVADLRSVMRTLAARRTDLDGFVRGLDAAATVVAPRAEDLRAVLDRGATTFAALAAERGALGRSIELAAPTERAGARAFRVLAPLTATATALIRDATPGVRQLRVAGPTLAGALRASGPAVGRARAVLPSLDAVVARLRTLSRSRDTTGALQRLTDSVGVLTPLLTFVNPFQTKCNALALWARNVASLASEGTVQGTWFRFLNPSDPTQLLPRSTPSPDLHQITTPDVGQHGECESGNTPYLPGQHIGDAPGRQPDATDQTAPGTIPEMVARERR</sequence>
<evidence type="ECO:0000259" key="4">
    <source>
        <dbReference type="Pfam" id="PF11887"/>
    </source>
</evidence>
<proteinExistence type="predicted"/>
<name>A0ABY5DSW7_9ACTN</name>
<keyword evidence="2" id="KW-0472">Membrane</keyword>
<dbReference type="InterPro" id="IPR024516">
    <property type="entry name" value="Mce_C"/>
</dbReference>
<dbReference type="PANTHER" id="PTHR33371">
    <property type="entry name" value="INTERMEMBRANE PHOSPHOLIPID TRANSPORT SYSTEM BINDING PROTEIN MLAD-RELATED"/>
    <property type="match status" value="1"/>
</dbReference>
<keyword evidence="6" id="KW-1185">Reference proteome</keyword>
<dbReference type="Proteomes" id="UP001056035">
    <property type="component" value="Chromosome"/>
</dbReference>
<keyword evidence="2" id="KW-0812">Transmembrane</keyword>
<feature type="region of interest" description="Disordered" evidence="1">
    <location>
        <begin position="416"/>
        <end position="463"/>
    </location>
</feature>
<evidence type="ECO:0000313" key="6">
    <source>
        <dbReference type="Proteomes" id="UP001056035"/>
    </source>
</evidence>
<evidence type="ECO:0000256" key="2">
    <source>
        <dbReference type="SAM" id="Phobius"/>
    </source>
</evidence>
<accession>A0ABY5DSW7</accession>
<dbReference type="Pfam" id="PF02470">
    <property type="entry name" value="MlaD"/>
    <property type="match status" value="1"/>
</dbReference>
<feature type="domain" description="Mammalian cell entry C-terminal" evidence="4">
    <location>
        <begin position="126"/>
        <end position="268"/>
    </location>
</feature>
<dbReference type="Pfam" id="PF11887">
    <property type="entry name" value="Mce4_CUP1"/>
    <property type="match status" value="1"/>
</dbReference>
<reference evidence="5 6" key="1">
    <citation type="submission" date="2022-06" db="EMBL/GenBank/DDBJ databases">
        <title>Paraconexibacter antarcticus.</title>
        <authorList>
            <person name="Kim C.S."/>
        </authorList>
    </citation>
    <scope>NUCLEOTIDE SEQUENCE [LARGE SCALE GENOMIC DNA]</scope>
    <source>
        <strain evidence="5 6">02-257</strain>
    </source>
</reference>
<protein>
    <submittedName>
        <fullName evidence="5">MlaD family protein</fullName>
    </submittedName>
</protein>